<proteinExistence type="predicted"/>
<evidence type="ECO:0000313" key="3">
    <source>
        <dbReference type="Proteomes" id="UP000287336"/>
    </source>
</evidence>
<evidence type="ECO:0000313" key="2">
    <source>
        <dbReference type="EMBL" id="RUR33388.1"/>
    </source>
</evidence>
<dbReference type="EMBL" id="RZHG01000007">
    <property type="protein sequence ID" value="RUR33388.1"/>
    <property type="molecule type" value="Genomic_DNA"/>
</dbReference>
<protein>
    <recommendedName>
        <fullName evidence="1">Abortive phage infection protein C-terminal domain-containing protein</fullName>
    </recommendedName>
</protein>
<reference evidence="2 3" key="1">
    <citation type="submission" date="2018-12" db="EMBL/GenBank/DDBJ databases">
        <title>three novel Halomonas strain isolated from plants.</title>
        <authorList>
            <person name="Sun C."/>
        </authorList>
    </citation>
    <scope>NUCLEOTIDE SEQUENCE [LARGE SCALE GENOMIC DNA]</scope>
    <source>
        <strain evidence="2 3">DSM 19434</strain>
    </source>
</reference>
<comment type="caution">
    <text evidence="2">The sequence shown here is derived from an EMBL/GenBank/DDBJ whole genome shotgun (WGS) entry which is preliminary data.</text>
</comment>
<dbReference type="OrthoDB" id="6180443at2"/>
<gene>
    <name evidence="2" type="ORF">ELY33_03240</name>
</gene>
<organism evidence="2 3">
    <name type="scientific">Vreelandella andesensis</name>
    <dbReference type="NCBI Taxonomy" id="447567"/>
    <lineage>
        <taxon>Bacteria</taxon>
        <taxon>Pseudomonadati</taxon>
        <taxon>Pseudomonadota</taxon>
        <taxon>Gammaproteobacteria</taxon>
        <taxon>Oceanospirillales</taxon>
        <taxon>Halomonadaceae</taxon>
        <taxon>Vreelandella</taxon>
    </lineage>
</organism>
<evidence type="ECO:0000259" key="1">
    <source>
        <dbReference type="Pfam" id="PF10592"/>
    </source>
</evidence>
<dbReference type="Proteomes" id="UP000287336">
    <property type="component" value="Unassembled WGS sequence"/>
</dbReference>
<dbReference type="Pfam" id="PF10592">
    <property type="entry name" value="AIPR"/>
    <property type="match status" value="1"/>
</dbReference>
<dbReference type="AlphaFoldDB" id="A0A3S0YZH0"/>
<sequence length="557" mass="62721">MAQKTNDQIILEQIIKERCAESGDELTLSEYFEIYSASEILKNYDLTYDDIFYGIVGDGGDGGIDSIYTFINGEPLKEDTPVNTNQKKNHIELIIIQSKTSASFKEDAVIKFRESAQDLFNLANNPDDYAARYNADLIDKVKLFRDLYAKLAKTFPKIEIRYFYATQGDDVHHNVSGKVSKLQEDIVKMFGGAEFSFEFIGASELLEMTRNVPSTSRVLEVAESPIGTTAGSYLCLVSLSKYYEFISDSGSLARSIFESNVRDYQGSVVVNTGIRKTLENKESENFWYLNNGVTIITPKAVMAGKQLTIEDPQIVNGLQTSHELYQYFSQLENHDGDERAVLVRVICEQDEEARDRIIRATNSQTSIPPASLRSSDDIHRNIEDFLKSNGYYYDRKKNFYKNQGMPVAKIISISYMAQAMMAIMLLKPDSARARPSTLINSDVEYKKIFSLDKPIDIYLKAVQIMKAVEAYLKPENCEIQLERKTTTNIKFYVAMVASIKIAGAHQEIEQKFSELPNVDLSSEILSESLQQVLAEFNELGATDQVAKGSALVAKLLS</sequence>
<dbReference type="InterPro" id="IPR018891">
    <property type="entry name" value="AIPR_C"/>
</dbReference>
<dbReference type="RefSeq" id="WP_126943872.1">
    <property type="nucleotide sequence ID" value="NZ_RZHG01000007.1"/>
</dbReference>
<name>A0A3S0YZH0_9GAMM</name>
<keyword evidence="3" id="KW-1185">Reference proteome</keyword>
<feature type="domain" description="Abortive phage infection protein C-terminal" evidence="1">
    <location>
        <begin position="257"/>
        <end position="525"/>
    </location>
</feature>
<accession>A0A3S0YZH0</accession>